<dbReference type="InterPro" id="IPR018211">
    <property type="entry name" value="ADH_Fe_CS"/>
</dbReference>
<dbReference type="FunFam" id="1.20.1090.10:FF:000001">
    <property type="entry name" value="Aldehyde-alcohol dehydrogenase"/>
    <property type="match status" value="1"/>
</dbReference>
<keyword evidence="3" id="KW-0520">NAD</keyword>
<evidence type="ECO:0000256" key="6">
    <source>
        <dbReference type="SAM" id="MobiDB-lite"/>
    </source>
</evidence>
<dbReference type="Pfam" id="PF00465">
    <property type="entry name" value="Fe-ADH"/>
    <property type="match status" value="1"/>
</dbReference>
<dbReference type="PROSITE" id="PS00913">
    <property type="entry name" value="ADH_IRON_1"/>
    <property type="match status" value="1"/>
</dbReference>
<protein>
    <recommendedName>
        <fullName evidence="4">Alcohol dehydrogenase 4</fullName>
    </recommendedName>
    <alternativeName>
        <fullName evidence="5">Alcohol dehydrogenase IV</fullName>
    </alternativeName>
</protein>
<proteinExistence type="inferred from homology"/>
<accession>A0A7S3CDE6</accession>
<gene>
    <name evidence="9" type="ORF">CROS1456_LOCUS6176</name>
</gene>
<dbReference type="InterPro" id="IPR056798">
    <property type="entry name" value="ADH_Fe_C"/>
</dbReference>
<dbReference type="PROSITE" id="PS00060">
    <property type="entry name" value="ADH_IRON_2"/>
    <property type="match status" value="1"/>
</dbReference>
<dbReference type="InterPro" id="IPR039697">
    <property type="entry name" value="Alcohol_dehydrogenase_Fe"/>
</dbReference>
<feature type="domain" description="Alcohol dehydrogenase iron-type/glycerol dehydrogenase GldA" evidence="7">
    <location>
        <begin position="99"/>
        <end position="267"/>
    </location>
</feature>
<dbReference type="Gene3D" id="3.40.50.1970">
    <property type="match status" value="1"/>
</dbReference>
<comment type="similarity">
    <text evidence="1">Belongs to the iron-containing alcohol dehydrogenase family.</text>
</comment>
<dbReference type="PANTHER" id="PTHR11496">
    <property type="entry name" value="ALCOHOL DEHYDROGENASE"/>
    <property type="match status" value="1"/>
</dbReference>
<dbReference type="GO" id="GO:0046872">
    <property type="term" value="F:metal ion binding"/>
    <property type="evidence" value="ECO:0007669"/>
    <property type="project" value="InterPro"/>
</dbReference>
<evidence type="ECO:0000256" key="1">
    <source>
        <dbReference type="ARBA" id="ARBA00007358"/>
    </source>
</evidence>
<dbReference type="Gene3D" id="1.20.1090.10">
    <property type="entry name" value="Dehydroquinate synthase-like - alpha domain"/>
    <property type="match status" value="1"/>
</dbReference>
<evidence type="ECO:0000256" key="2">
    <source>
        <dbReference type="ARBA" id="ARBA00023002"/>
    </source>
</evidence>
<sequence>MRASAYRFSGRGRRLAARCSATEPASAGTGGDEKKVRSKIPKAPARSVRAHLQGVPLDHIVKVPKAGVGLASDGTQTAHGLNYHHAQNAGGEGYYFYMPTVSLMGPGALKKAVRDMGGRGLGKVLVVTDRVLREIGALSSLTDLLDEHGIAYEVFDEITPNPTSAQVMAGVEAVERLGGEGVVSFGGGSPHDCAKGIALVCANGGHIKDYEGENKSAKKMLPMVAVNTTAGTASEMTRFCIVTDEERHVKMAIVDWHVTPDVAVDDPELMVGMPPGLTAATGMDALTHAIEAYVSTASTPITDACALHAIKLISRYLRTAVRDGEDLRARDMMSYAEFLAGMAFNSASLGYVHAMAHQLGGFYDLPHGVCNAVLLPVVQLKNAEHVPDLFLDLAEAMGIEGLGEAGGLGVAERAREIVIRAIRQLSRDVGIPENLEALGVRREDFEVLAENAMKDACGMTNPFQPTKEEVVEMFEEAYAQKH</sequence>
<evidence type="ECO:0000256" key="3">
    <source>
        <dbReference type="ARBA" id="ARBA00023027"/>
    </source>
</evidence>
<dbReference type="AlphaFoldDB" id="A0A7S3CDE6"/>
<dbReference type="SUPFAM" id="SSF56796">
    <property type="entry name" value="Dehydroquinate synthase-like"/>
    <property type="match status" value="1"/>
</dbReference>
<name>A0A7S3CDE6_9CHLO</name>
<dbReference type="CDD" id="cd08188">
    <property type="entry name" value="PDDH"/>
    <property type="match status" value="1"/>
</dbReference>
<dbReference type="GO" id="GO:0006113">
    <property type="term" value="P:fermentation"/>
    <property type="evidence" value="ECO:0007669"/>
    <property type="project" value="UniProtKB-ARBA"/>
</dbReference>
<dbReference type="Pfam" id="PF25137">
    <property type="entry name" value="ADH_Fe_C"/>
    <property type="match status" value="1"/>
</dbReference>
<dbReference type="FunFam" id="3.40.50.1970:FF:000003">
    <property type="entry name" value="Alcohol dehydrogenase, iron-containing"/>
    <property type="match status" value="1"/>
</dbReference>
<evidence type="ECO:0000259" key="8">
    <source>
        <dbReference type="Pfam" id="PF25137"/>
    </source>
</evidence>
<feature type="region of interest" description="Disordered" evidence="6">
    <location>
        <begin position="17"/>
        <end position="45"/>
    </location>
</feature>
<reference evidence="9" key="1">
    <citation type="submission" date="2021-01" db="EMBL/GenBank/DDBJ databases">
        <authorList>
            <person name="Corre E."/>
            <person name="Pelletier E."/>
            <person name="Niang G."/>
            <person name="Scheremetjew M."/>
            <person name="Finn R."/>
            <person name="Kale V."/>
            <person name="Holt S."/>
            <person name="Cochrane G."/>
            <person name="Meng A."/>
            <person name="Brown T."/>
            <person name="Cohen L."/>
        </authorList>
    </citation>
    <scope>NUCLEOTIDE SEQUENCE</scope>
    <source>
        <strain evidence="9">RCC1871</strain>
    </source>
</reference>
<dbReference type="GO" id="GO:0004022">
    <property type="term" value="F:alcohol dehydrogenase (NAD+) activity"/>
    <property type="evidence" value="ECO:0007669"/>
    <property type="project" value="TreeGrafter"/>
</dbReference>
<feature type="domain" description="Fe-containing alcohol dehydrogenase-like C-terminal" evidence="8">
    <location>
        <begin position="278"/>
        <end position="478"/>
    </location>
</feature>
<organism evidence="9">
    <name type="scientific">Chloropicon roscoffensis</name>
    <dbReference type="NCBI Taxonomy" id="1461544"/>
    <lineage>
        <taxon>Eukaryota</taxon>
        <taxon>Viridiplantae</taxon>
        <taxon>Chlorophyta</taxon>
        <taxon>Chloropicophyceae</taxon>
        <taxon>Chloropicales</taxon>
        <taxon>Chloropicaceae</taxon>
        <taxon>Chloropicon</taxon>
    </lineage>
</organism>
<evidence type="ECO:0000256" key="5">
    <source>
        <dbReference type="ARBA" id="ARBA00076695"/>
    </source>
</evidence>
<evidence type="ECO:0000259" key="7">
    <source>
        <dbReference type="Pfam" id="PF00465"/>
    </source>
</evidence>
<evidence type="ECO:0000256" key="4">
    <source>
        <dbReference type="ARBA" id="ARBA00074847"/>
    </source>
</evidence>
<keyword evidence="2" id="KW-0560">Oxidoreductase</keyword>
<dbReference type="InterPro" id="IPR001670">
    <property type="entry name" value="ADH_Fe/GldA"/>
</dbReference>
<evidence type="ECO:0000313" key="9">
    <source>
        <dbReference type="EMBL" id="CAE0193086.1"/>
    </source>
</evidence>
<dbReference type="PANTHER" id="PTHR11496:SF102">
    <property type="entry name" value="ALCOHOL DEHYDROGENASE 4"/>
    <property type="match status" value="1"/>
</dbReference>
<dbReference type="EMBL" id="HBHZ01007966">
    <property type="protein sequence ID" value="CAE0193086.1"/>
    <property type="molecule type" value="Transcribed_RNA"/>
</dbReference>